<dbReference type="EMBL" id="LFOE01000058">
    <property type="protein sequence ID" value="OBY29666.1"/>
    <property type="molecule type" value="Genomic_DNA"/>
</dbReference>
<dbReference type="GO" id="GO:0005524">
    <property type="term" value="F:ATP binding"/>
    <property type="evidence" value="ECO:0007669"/>
    <property type="project" value="UniProtKB-KW"/>
</dbReference>
<dbReference type="PATRIC" id="fig|354243.3.peg.4505"/>
<dbReference type="Pfam" id="PF13087">
    <property type="entry name" value="AAA_12"/>
    <property type="match status" value="1"/>
</dbReference>
<dbReference type="AlphaFoldDB" id="A0A1B8SAH4"/>
<keyword evidence="2" id="KW-0378">Hydrolase</keyword>
<evidence type="ECO:0000256" key="5">
    <source>
        <dbReference type="SAM" id="MobiDB-lite"/>
    </source>
</evidence>
<protein>
    <recommendedName>
        <fullName evidence="6">DNA2/NAM7 helicase-like C-terminal domain-containing protein</fullName>
    </recommendedName>
</protein>
<evidence type="ECO:0000313" key="8">
    <source>
        <dbReference type="Proteomes" id="UP000092668"/>
    </source>
</evidence>
<feature type="region of interest" description="Disordered" evidence="5">
    <location>
        <begin position="1"/>
        <end position="23"/>
    </location>
</feature>
<dbReference type="Gene3D" id="3.40.50.300">
    <property type="entry name" value="P-loop containing nucleotide triphosphate hydrolases"/>
    <property type="match status" value="2"/>
</dbReference>
<feature type="domain" description="DNA2/NAM7 helicase-like C-terminal" evidence="6">
    <location>
        <begin position="290"/>
        <end position="410"/>
    </location>
</feature>
<dbReference type="SUPFAM" id="SSF52540">
    <property type="entry name" value="P-loop containing nucleoside triphosphate hydrolases"/>
    <property type="match status" value="1"/>
</dbReference>
<keyword evidence="4" id="KW-0067">ATP-binding</keyword>
<keyword evidence="8" id="KW-1185">Reference proteome</keyword>
<name>A0A1B8SAH4_9MYCO</name>
<evidence type="ECO:0000256" key="3">
    <source>
        <dbReference type="ARBA" id="ARBA00022806"/>
    </source>
</evidence>
<comment type="caution">
    <text evidence="7">The sequence shown here is derived from an EMBL/GenBank/DDBJ whole genome shotgun (WGS) entry which is preliminary data.</text>
</comment>
<accession>A0A1B8SAH4</accession>
<dbReference type="InterPro" id="IPR041679">
    <property type="entry name" value="DNA2/NAM7-like_C"/>
</dbReference>
<evidence type="ECO:0000256" key="4">
    <source>
        <dbReference type="ARBA" id="ARBA00022840"/>
    </source>
</evidence>
<evidence type="ECO:0000313" key="7">
    <source>
        <dbReference type="EMBL" id="OBY29666.1"/>
    </source>
</evidence>
<proteinExistence type="predicted"/>
<dbReference type="Proteomes" id="UP000092668">
    <property type="component" value="Unassembled WGS sequence"/>
</dbReference>
<evidence type="ECO:0000259" key="6">
    <source>
        <dbReference type="Pfam" id="PF13087"/>
    </source>
</evidence>
<keyword evidence="3" id="KW-0347">Helicase</keyword>
<dbReference type="InterPro" id="IPR027417">
    <property type="entry name" value="P-loop_NTPase"/>
</dbReference>
<evidence type="ECO:0000256" key="2">
    <source>
        <dbReference type="ARBA" id="ARBA00022801"/>
    </source>
</evidence>
<dbReference type="PANTHER" id="PTHR43788:SF16">
    <property type="entry name" value="HELICASE WITH ZINC FINGER 2"/>
    <property type="match status" value="1"/>
</dbReference>
<gene>
    <name evidence="7" type="ORF">ACT18_21835</name>
</gene>
<evidence type="ECO:0000256" key="1">
    <source>
        <dbReference type="ARBA" id="ARBA00022741"/>
    </source>
</evidence>
<dbReference type="GO" id="GO:0043139">
    <property type="term" value="F:5'-3' DNA helicase activity"/>
    <property type="evidence" value="ECO:0007669"/>
    <property type="project" value="TreeGrafter"/>
</dbReference>
<dbReference type="OrthoDB" id="3197455at2"/>
<dbReference type="GO" id="GO:0016787">
    <property type="term" value="F:hydrolase activity"/>
    <property type="evidence" value="ECO:0007669"/>
    <property type="project" value="UniProtKB-KW"/>
</dbReference>
<dbReference type="InterPro" id="IPR050534">
    <property type="entry name" value="Coronavir_polyprotein_1ab"/>
</dbReference>
<sequence>MDSPADYGRRGESVNAAEASAATREDIWATVSAGTQSTLVDSPPGAGKSTLVREIGRRARRHGQVPIVVQTNDQADDTVRGFVADQRRGATPVRIGRLHAGSYIPPDDLNSRPGVSFSSSINDLHDSEVIIAPAAKWATVSLDLAWPFAIIDEAYQMRSDALLPIGAMMESLLLVGDPGQLAPFTTADDTRFRGRPLSPLETAAATILTTQPATARLALPVSWRLPSHAASLISDAFYQTPFTAGTLPEERHLRRGVTPLRRGRGADAVDGAIGCGWAYVELDELPMPQTDPEAIDAIVDVVKELIEADITIEDERGTRGLRPTDIAVGVTHRDQRDHVRTTLQGTRDRTGLPVDEVIVDTANVLQGREFEIVVVWHPLSGRRDASQFHLDAGRLCVLLSRHRQACIVVSRGGIRNQLAGHAPTEPVWLGEAAPLLDGWHAHLAVLDHLVEHAV</sequence>
<organism evidence="7 8">
    <name type="scientific">Mycolicibacter kumamotonensis</name>
    <dbReference type="NCBI Taxonomy" id="354243"/>
    <lineage>
        <taxon>Bacteria</taxon>
        <taxon>Bacillati</taxon>
        <taxon>Actinomycetota</taxon>
        <taxon>Actinomycetes</taxon>
        <taxon>Mycobacteriales</taxon>
        <taxon>Mycobacteriaceae</taxon>
        <taxon>Mycolicibacter</taxon>
    </lineage>
</organism>
<dbReference type="PANTHER" id="PTHR43788">
    <property type="entry name" value="DNA2/NAM7 HELICASE FAMILY MEMBER"/>
    <property type="match status" value="1"/>
</dbReference>
<reference evidence="7 8" key="1">
    <citation type="submission" date="2015-06" db="EMBL/GenBank/DDBJ databases">
        <title>Genome sequence of Mycobacterium kumamotonense strain Roo.</title>
        <authorList>
            <person name="Greninger A.L."/>
            <person name="Cunningham G."/>
            <person name="Miller S."/>
        </authorList>
    </citation>
    <scope>NUCLEOTIDE SEQUENCE [LARGE SCALE GENOMIC DNA]</scope>
    <source>
        <strain evidence="7 8">Roo</strain>
    </source>
</reference>
<keyword evidence="1" id="KW-0547">Nucleotide-binding</keyword>